<proteinExistence type="predicted"/>
<name>A0AA41U400_9ACTN</name>
<dbReference type="RefSeq" id="WP_235054945.1">
    <property type="nucleotide sequence ID" value="NZ_JAKFHA010000015.1"/>
</dbReference>
<dbReference type="InterPro" id="IPR002048">
    <property type="entry name" value="EF_hand_dom"/>
</dbReference>
<dbReference type="PROSITE" id="PS50222">
    <property type="entry name" value="EF_HAND_2"/>
    <property type="match status" value="2"/>
</dbReference>
<dbReference type="InterPro" id="IPR011992">
    <property type="entry name" value="EF-hand-dom_pair"/>
</dbReference>
<accession>A0AA41U400</accession>
<dbReference type="Gene3D" id="1.10.238.10">
    <property type="entry name" value="EF-hand"/>
    <property type="match status" value="1"/>
</dbReference>
<dbReference type="SUPFAM" id="SSF47473">
    <property type="entry name" value="EF-hand"/>
    <property type="match status" value="1"/>
</dbReference>
<dbReference type="CDD" id="cd00051">
    <property type="entry name" value="EFh"/>
    <property type="match status" value="1"/>
</dbReference>
<dbReference type="Proteomes" id="UP001165378">
    <property type="component" value="Unassembled WGS sequence"/>
</dbReference>
<dbReference type="AlphaFoldDB" id="A0AA41U400"/>
<dbReference type="GO" id="GO:0005509">
    <property type="term" value="F:calcium ion binding"/>
    <property type="evidence" value="ECO:0007669"/>
    <property type="project" value="InterPro"/>
</dbReference>
<keyword evidence="3" id="KW-1185">Reference proteome</keyword>
<dbReference type="SMART" id="SM00054">
    <property type="entry name" value="EFh"/>
    <property type="match status" value="2"/>
</dbReference>
<feature type="domain" description="EF-hand" evidence="1">
    <location>
        <begin position="5"/>
        <end position="40"/>
    </location>
</feature>
<dbReference type="InterPro" id="IPR018247">
    <property type="entry name" value="EF_Hand_1_Ca_BS"/>
</dbReference>
<comment type="caution">
    <text evidence="2">The sequence shown here is derived from an EMBL/GenBank/DDBJ whole genome shotgun (WGS) entry which is preliminary data.</text>
</comment>
<feature type="domain" description="EF-hand" evidence="1">
    <location>
        <begin position="41"/>
        <end position="76"/>
    </location>
</feature>
<sequence>MATQIDRFRCAEVFAKFDIEGDGRLDTRQLNAALDHLGLPAPGAAVEQLLRGFDVDDSGRIEFDEFVALVADVDKRTERQ</sequence>
<evidence type="ECO:0000259" key="1">
    <source>
        <dbReference type="PROSITE" id="PS50222"/>
    </source>
</evidence>
<dbReference type="EMBL" id="JAKFHA010000015">
    <property type="protein sequence ID" value="MCF2530282.1"/>
    <property type="molecule type" value="Genomic_DNA"/>
</dbReference>
<gene>
    <name evidence="2" type="ORF">LZ495_24100</name>
</gene>
<evidence type="ECO:0000313" key="3">
    <source>
        <dbReference type="Proteomes" id="UP001165378"/>
    </source>
</evidence>
<organism evidence="2 3">
    <name type="scientific">Yinghuangia soli</name>
    <dbReference type="NCBI Taxonomy" id="2908204"/>
    <lineage>
        <taxon>Bacteria</taxon>
        <taxon>Bacillati</taxon>
        <taxon>Actinomycetota</taxon>
        <taxon>Actinomycetes</taxon>
        <taxon>Kitasatosporales</taxon>
        <taxon>Streptomycetaceae</taxon>
        <taxon>Yinghuangia</taxon>
    </lineage>
</organism>
<dbReference type="PROSITE" id="PS00018">
    <property type="entry name" value="EF_HAND_1"/>
    <property type="match status" value="1"/>
</dbReference>
<protein>
    <submittedName>
        <fullName evidence="2">EF-hand domain-containing protein</fullName>
    </submittedName>
</protein>
<evidence type="ECO:0000313" key="2">
    <source>
        <dbReference type="EMBL" id="MCF2530282.1"/>
    </source>
</evidence>
<reference evidence="2" key="1">
    <citation type="submission" date="2022-01" db="EMBL/GenBank/DDBJ databases">
        <title>Genome-Based Taxonomic Classification of the Phylum Actinobacteria.</title>
        <authorList>
            <person name="Gao Y."/>
        </authorList>
    </citation>
    <scope>NUCLEOTIDE SEQUENCE</scope>
    <source>
        <strain evidence="2">KLBMP 8922</strain>
    </source>
</reference>
<dbReference type="Pfam" id="PF13499">
    <property type="entry name" value="EF-hand_7"/>
    <property type="match status" value="1"/>
</dbReference>